<keyword evidence="2" id="KW-0624">Polysaccharide degradation</keyword>
<dbReference type="CDD" id="cd00063">
    <property type="entry name" value="FN3"/>
    <property type="match status" value="1"/>
</dbReference>
<proteinExistence type="predicted"/>
<dbReference type="RefSeq" id="WP_386765071.1">
    <property type="nucleotide sequence ID" value="NZ_JBHSTI010000008.1"/>
</dbReference>
<reference evidence="6" key="1">
    <citation type="journal article" date="2019" name="Int. J. Syst. Evol. Microbiol.">
        <title>The Global Catalogue of Microorganisms (GCM) 10K type strain sequencing project: providing services to taxonomists for standard genome sequencing and annotation.</title>
        <authorList>
            <consortium name="The Broad Institute Genomics Platform"/>
            <consortium name="The Broad Institute Genome Sequencing Center for Infectious Disease"/>
            <person name="Wu L."/>
            <person name="Ma J."/>
        </authorList>
    </citation>
    <scope>NUCLEOTIDE SEQUENCE [LARGE SCALE GENOMIC DNA]</scope>
    <source>
        <strain evidence="6">CGMCC 4.7317</strain>
    </source>
</reference>
<evidence type="ECO:0000256" key="3">
    <source>
        <dbReference type="SAM" id="SignalP"/>
    </source>
</evidence>
<evidence type="ECO:0000256" key="2">
    <source>
        <dbReference type="ARBA" id="ARBA00023326"/>
    </source>
</evidence>
<dbReference type="Gene3D" id="2.60.40.10">
    <property type="entry name" value="Immunoglobulins"/>
    <property type="match status" value="2"/>
</dbReference>
<evidence type="ECO:0000259" key="4">
    <source>
        <dbReference type="PROSITE" id="PS50853"/>
    </source>
</evidence>
<dbReference type="Proteomes" id="UP001596138">
    <property type="component" value="Unassembled WGS sequence"/>
</dbReference>
<evidence type="ECO:0000256" key="1">
    <source>
        <dbReference type="ARBA" id="ARBA00023295"/>
    </source>
</evidence>
<dbReference type="InterPro" id="IPR036116">
    <property type="entry name" value="FN3_sf"/>
</dbReference>
<dbReference type="PROSITE" id="PS50853">
    <property type="entry name" value="FN3"/>
    <property type="match status" value="1"/>
</dbReference>
<comment type="caution">
    <text evidence="5">The sequence shown here is derived from an EMBL/GenBank/DDBJ whole genome shotgun (WGS) entry which is preliminary data.</text>
</comment>
<keyword evidence="1" id="KW-0378">Hydrolase</keyword>
<feature type="domain" description="Fibronectin type-III" evidence="4">
    <location>
        <begin position="289"/>
        <end position="380"/>
    </location>
</feature>
<name>A0ABW1SZC6_9ACTN</name>
<keyword evidence="6" id="KW-1185">Reference proteome</keyword>
<accession>A0ABW1SZC6</accession>
<sequence length="657" mass="67475">MNRTARRAAAAGVTAAAILGSTLAVAPSASAATPCQTDCISAITATPYPDGLRLDVSTSSPTLVSADIYFGATKVKSFAPAAGSALTSTRSYDMQTGLSQGAWYRYVVKAADSFGNVRTEEGTLRTPRRDLTVTFDKVSLTNDSDSTGAGDFYWMGSKVSTSELGAYRQLGATSTYWAWSTGGTYSVPSTARTHSIAGAQQNRPLRFVMWDDDNDVFGGGYICLSGLPTCVPSFTNGSDDTADWSTAAGTLALPTKTGVSSGAFSIATPGGTAVGYSVSGTWSQTVRNITTPVRSLAATPYNGKVLLTWAPPASTNGAPVLGYRVTSDKGLALNLPANAASFTATGLTNGVVQKFSVVAVNSEGDSLPTSISAAAKAVPGAVSGLTAKAGNATVNATWVAAPAGEGATSYRVYVNGVQKKIVTTTSAAVTATNGASATVKVVPFNALGDGPASFAAAVTPYAPSSISGWASTSLTAASGGTFSSTVAVTCGSQSGRPAVLQRRLQGATSWYTVTTQTTNVGCSIPFTGSVLVGIWEWRVYAPAWKTYGPVGSAVRTVSAKTTVSGFDTTTSTVAAGWTYLDGISVTPGNQRTVWVIARKVGTTGSYSNLWQGTAQTTGAITAKIVVQPGTWEYRVYVPANYMHGQDTMTAPRIITGT</sequence>
<feature type="signal peptide" evidence="3">
    <location>
        <begin position="1"/>
        <end position="31"/>
    </location>
</feature>
<keyword evidence="2" id="KW-0119">Carbohydrate metabolism</keyword>
<dbReference type="SUPFAM" id="SSF49265">
    <property type="entry name" value="Fibronectin type III"/>
    <property type="match status" value="1"/>
</dbReference>
<protein>
    <submittedName>
        <fullName evidence="5">Fibronectin type III domain-containing protein</fullName>
    </submittedName>
</protein>
<dbReference type="SMART" id="SM00060">
    <property type="entry name" value="FN3"/>
    <property type="match status" value="2"/>
</dbReference>
<organism evidence="5 6">
    <name type="scientific">Longivirga aurantiaca</name>
    <dbReference type="NCBI Taxonomy" id="1837743"/>
    <lineage>
        <taxon>Bacteria</taxon>
        <taxon>Bacillati</taxon>
        <taxon>Actinomycetota</taxon>
        <taxon>Actinomycetes</taxon>
        <taxon>Sporichthyales</taxon>
        <taxon>Sporichthyaceae</taxon>
        <taxon>Longivirga</taxon>
    </lineage>
</organism>
<gene>
    <name evidence="5" type="ORF">ACFQGU_06970</name>
</gene>
<dbReference type="Pfam" id="PF00041">
    <property type="entry name" value="fn3"/>
    <property type="match status" value="1"/>
</dbReference>
<evidence type="ECO:0000313" key="6">
    <source>
        <dbReference type="Proteomes" id="UP001596138"/>
    </source>
</evidence>
<keyword evidence="3" id="KW-0732">Signal</keyword>
<evidence type="ECO:0000313" key="5">
    <source>
        <dbReference type="EMBL" id="MFC6237614.1"/>
    </source>
</evidence>
<keyword evidence="1" id="KW-0326">Glycosidase</keyword>
<dbReference type="InterPro" id="IPR013783">
    <property type="entry name" value="Ig-like_fold"/>
</dbReference>
<dbReference type="InterPro" id="IPR003961">
    <property type="entry name" value="FN3_dom"/>
</dbReference>
<feature type="chain" id="PRO_5046872110" evidence="3">
    <location>
        <begin position="32"/>
        <end position="657"/>
    </location>
</feature>
<dbReference type="EMBL" id="JBHSTI010000008">
    <property type="protein sequence ID" value="MFC6237614.1"/>
    <property type="molecule type" value="Genomic_DNA"/>
</dbReference>